<keyword evidence="2" id="KW-1185">Reference proteome</keyword>
<reference evidence="1" key="1">
    <citation type="submission" date="2020-10" db="EMBL/GenBank/DDBJ databases">
        <title>The Isolation and Genome Sequence of a Novel Cyanophage S-H9-1 from the Yellow Sea, China.</title>
        <authorList>
            <person name="Jiang T."/>
        </authorList>
    </citation>
    <scope>NUCLEOTIDE SEQUENCE</scope>
</reference>
<accession>A0A873WDV0</accession>
<proteinExistence type="predicted"/>
<sequence>MAEITGDKITAVDLSQVVLLNSNNIIKKGPILSDADLKYQEERRKRRVRKLEFEER</sequence>
<dbReference type="Proteomes" id="UP000663288">
    <property type="component" value="Segment"/>
</dbReference>
<evidence type="ECO:0000313" key="2">
    <source>
        <dbReference type="Proteomes" id="UP000663288"/>
    </source>
</evidence>
<dbReference type="RefSeq" id="YP_010669584.1">
    <property type="nucleotide sequence ID" value="NC_070961.1"/>
</dbReference>
<dbReference type="KEGG" id="vg:77945645"/>
<evidence type="ECO:0000313" key="1">
    <source>
        <dbReference type="EMBL" id="QPB08168.1"/>
    </source>
</evidence>
<organism evidence="1 2">
    <name type="scientific">Synechococcus phage S-H9-1</name>
    <dbReference type="NCBI Taxonomy" id="2783674"/>
    <lineage>
        <taxon>Viruses</taxon>
        <taxon>Duplodnaviria</taxon>
        <taxon>Heunggongvirae</taxon>
        <taxon>Uroviricota</taxon>
        <taxon>Caudoviricetes</taxon>
        <taxon>Pantevenvirales</taxon>
        <taxon>Kyanoviridae</taxon>
        <taxon>Scyllavirus</taxon>
        <taxon>Scyllavirus aitchnine</taxon>
    </lineage>
</organism>
<protein>
    <submittedName>
        <fullName evidence="1">Uncharacterized protein</fullName>
    </submittedName>
</protein>
<dbReference type="EMBL" id="MW117966">
    <property type="protein sequence ID" value="QPB08168.1"/>
    <property type="molecule type" value="Genomic_DNA"/>
</dbReference>
<name>A0A873WDV0_9CAUD</name>
<dbReference type="GeneID" id="77945645"/>